<evidence type="ECO:0000256" key="1">
    <source>
        <dbReference type="SAM" id="SignalP"/>
    </source>
</evidence>
<dbReference type="PROSITE" id="PS51257">
    <property type="entry name" value="PROKAR_LIPOPROTEIN"/>
    <property type="match status" value="1"/>
</dbReference>
<feature type="chain" id="PRO_5012215758" evidence="1">
    <location>
        <begin position="22"/>
        <end position="128"/>
    </location>
</feature>
<reference evidence="2 3" key="1">
    <citation type="submission" date="2017-04" db="EMBL/GenBank/DDBJ databases">
        <authorList>
            <person name="Afonso C.L."/>
            <person name="Miller P.J."/>
            <person name="Scott M.A."/>
            <person name="Spackman E."/>
            <person name="Goraichik I."/>
            <person name="Dimitrov K.M."/>
            <person name="Suarez D.L."/>
            <person name="Swayne D.E."/>
        </authorList>
    </citation>
    <scope>NUCLEOTIDE SEQUENCE [LARGE SCALE GENOMIC DNA]</scope>
    <source>
        <strain evidence="2 3">USBA 355</strain>
    </source>
</reference>
<gene>
    <name evidence="2" type="ORF">SAMN05428998_1589</name>
</gene>
<name>A0A1Y6CS97_9PROT</name>
<keyword evidence="3" id="KW-1185">Reference proteome</keyword>
<dbReference type="AlphaFoldDB" id="A0A1Y6CS97"/>
<keyword evidence="1" id="KW-0732">Signal</keyword>
<dbReference type="Proteomes" id="UP000192917">
    <property type="component" value="Unassembled WGS sequence"/>
</dbReference>
<feature type="signal peptide" evidence="1">
    <location>
        <begin position="1"/>
        <end position="21"/>
    </location>
</feature>
<protein>
    <submittedName>
        <fullName evidence="2">Uncharacterized protein</fullName>
    </submittedName>
</protein>
<accession>A0A1Y6CS97</accession>
<dbReference type="EMBL" id="FWZX01000058">
    <property type="protein sequence ID" value="SMF84714.1"/>
    <property type="molecule type" value="Genomic_DNA"/>
</dbReference>
<sequence length="128" mass="13532">MRSTYLSKGRIIAIALLTVTACQTTGATSANSAGADPLAAYKAAVPALEQAGGGKACVDCFLTNYGPSPFPKAFAVSPDGAYGARYKVGASMEKMREDALASCRKKPAYNPAHDCFIFFENDQQVWNP</sequence>
<evidence type="ECO:0000313" key="3">
    <source>
        <dbReference type="Proteomes" id="UP000192917"/>
    </source>
</evidence>
<proteinExistence type="predicted"/>
<dbReference type="STRING" id="560819.SAMN05428998_1589"/>
<organism evidence="2 3">
    <name type="scientific">Tistlia consotensis USBA 355</name>
    <dbReference type="NCBI Taxonomy" id="560819"/>
    <lineage>
        <taxon>Bacteria</taxon>
        <taxon>Pseudomonadati</taxon>
        <taxon>Pseudomonadota</taxon>
        <taxon>Alphaproteobacteria</taxon>
        <taxon>Rhodospirillales</taxon>
        <taxon>Rhodovibrionaceae</taxon>
        <taxon>Tistlia</taxon>
    </lineage>
</organism>
<evidence type="ECO:0000313" key="2">
    <source>
        <dbReference type="EMBL" id="SMF84714.1"/>
    </source>
</evidence>